<accession>A0A2W5NR28</accession>
<feature type="region of interest" description="Disordered" evidence="1">
    <location>
        <begin position="383"/>
        <end position="427"/>
    </location>
</feature>
<dbReference type="Pfam" id="PF00534">
    <property type="entry name" value="Glycos_transf_1"/>
    <property type="match status" value="1"/>
</dbReference>
<keyword evidence="4" id="KW-0808">Transferase</keyword>
<dbReference type="Gene3D" id="3.40.50.2000">
    <property type="entry name" value="Glycogen Phosphorylase B"/>
    <property type="match status" value="2"/>
</dbReference>
<comment type="caution">
    <text evidence="4">The sequence shown here is derived from an EMBL/GenBank/DDBJ whole genome shotgun (WGS) entry which is preliminary data.</text>
</comment>
<dbReference type="PANTHER" id="PTHR45947">
    <property type="entry name" value="SULFOQUINOVOSYL TRANSFERASE SQD2"/>
    <property type="match status" value="1"/>
</dbReference>
<dbReference type="EMBL" id="QFPX01000006">
    <property type="protein sequence ID" value="PZQ55404.1"/>
    <property type="molecule type" value="Genomic_DNA"/>
</dbReference>
<protein>
    <submittedName>
        <fullName evidence="4">Glycosyltransferase family 1 protein</fullName>
    </submittedName>
</protein>
<evidence type="ECO:0000259" key="2">
    <source>
        <dbReference type="Pfam" id="PF00534"/>
    </source>
</evidence>
<feature type="domain" description="Glycosyltransferase subfamily 4-like N-terminal" evidence="3">
    <location>
        <begin position="19"/>
        <end position="176"/>
    </location>
</feature>
<dbReference type="Proteomes" id="UP000249082">
    <property type="component" value="Unassembled WGS sequence"/>
</dbReference>
<dbReference type="CDD" id="cd03808">
    <property type="entry name" value="GT4_CapM-like"/>
    <property type="match status" value="1"/>
</dbReference>
<evidence type="ECO:0000313" key="4">
    <source>
        <dbReference type="EMBL" id="PZQ55404.1"/>
    </source>
</evidence>
<name>A0A2W5NR28_9SPHN</name>
<gene>
    <name evidence="4" type="ORF">DI555_08725</name>
</gene>
<dbReference type="SUPFAM" id="SSF53756">
    <property type="entry name" value="UDP-Glycosyltransferase/glycogen phosphorylase"/>
    <property type="match status" value="1"/>
</dbReference>
<reference evidence="4 5" key="1">
    <citation type="submission" date="2017-08" db="EMBL/GenBank/DDBJ databases">
        <title>Infants hospitalized years apart are colonized by the same room-sourced microbial strains.</title>
        <authorList>
            <person name="Brooks B."/>
            <person name="Olm M.R."/>
            <person name="Firek B.A."/>
            <person name="Baker R."/>
            <person name="Thomas B.C."/>
            <person name="Morowitz M.J."/>
            <person name="Banfield J.F."/>
        </authorList>
    </citation>
    <scope>NUCLEOTIDE SEQUENCE [LARGE SCALE GENOMIC DNA]</scope>
    <source>
        <strain evidence="4">S2_005_002_R2_33</strain>
    </source>
</reference>
<organism evidence="4 5">
    <name type="scientific">Novosphingobium pentaromativorans</name>
    <dbReference type="NCBI Taxonomy" id="205844"/>
    <lineage>
        <taxon>Bacteria</taxon>
        <taxon>Pseudomonadati</taxon>
        <taxon>Pseudomonadota</taxon>
        <taxon>Alphaproteobacteria</taxon>
        <taxon>Sphingomonadales</taxon>
        <taxon>Sphingomonadaceae</taxon>
        <taxon>Novosphingobium</taxon>
    </lineage>
</organism>
<dbReference type="GO" id="GO:0016757">
    <property type="term" value="F:glycosyltransferase activity"/>
    <property type="evidence" value="ECO:0007669"/>
    <property type="project" value="UniProtKB-ARBA"/>
</dbReference>
<dbReference type="Pfam" id="PF13579">
    <property type="entry name" value="Glyco_trans_4_4"/>
    <property type="match status" value="1"/>
</dbReference>
<sequence>MKILVLSSLAYSLTNFRGALLRELKANGHDVVAVAPDSNPAVERDLAAWGIGLRIVPMARTGTNPAKDAALLSAYVRLMMAEKPDLVLAYTQKPIIYGGIAARMLCVPRFFALMSGLGYVFSEDSSARKGLRWVVTRLYREAVRRARGVFVFNADDRQDMIDLGIVTPRQNVVQVPGSGIDLERFRLEPLPRGRLRFLLVGRLMRDKGIYEFLEAARQLKLDHPEVEFCVLGHYERDNPTGIDEVECARLARQYPVQFIPGTSDVRPYLASCSVFVLPSYYREGLPRTILEAMATGRPVITTDMPGCREPIIEGENGFLVAPRDAAALKAAMQRFIEAPALVTSMAARSRDLAEKIYDVRKVNHQLLDEMDLLREPWNEPATVRAASGDDLPPETMGPGTKGPETTGPHLQGLGSAAGGGPSRAVAG</sequence>
<evidence type="ECO:0000256" key="1">
    <source>
        <dbReference type="SAM" id="MobiDB-lite"/>
    </source>
</evidence>
<feature type="compositionally biased region" description="Low complexity" evidence="1">
    <location>
        <begin position="393"/>
        <end position="408"/>
    </location>
</feature>
<dbReference type="InterPro" id="IPR050194">
    <property type="entry name" value="Glycosyltransferase_grp1"/>
</dbReference>
<dbReference type="AlphaFoldDB" id="A0A2W5NR28"/>
<dbReference type="PANTHER" id="PTHR45947:SF3">
    <property type="entry name" value="SULFOQUINOVOSYL TRANSFERASE SQD2"/>
    <property type="match status" value="1"/>
</dbReference>
<feature type="domain" description="Glycosyl transferase family 1" evidence="2">
    <location>
        <begin position="191"/>
        <end position="349"/>
    </location>
</feature>
<proteinExistence type="predicted"/>
<dbReference type="InterPro" id="IPR001296">
    <property type="entry name" value="Glyco_trans_1"/>
</dbReference>
<evidence type="ECO:0000259" key="3">
    <source>
        <dbReference type="Pfam" id="PF13579"/>
    </source>
</evidence>
<dbReference type="InterPro" id="IPR028098">
    <property type="entry name" value="Glyco_trans_4-like_N"/>
</dbReference>
<evidence type="ECO:0000313" key="5">
    <source>
        <dbReference type="Proteomes" id="UP000249082"/>
    </source>
</evidence>